<evidence type="ECO:0000256" key="3">
    <source>
        <dbReference type="ARBA" id="ARBA00023054"/>
    </source>
</evidence>
<gene>
    <name evidence="6" type="ORF">A9F13_05g00770</name>
</gene>
<accession>A0AA91T2H6</accession>
<dbReference type="InterPro" id="IPR019186">
    <property type="entry name" value="Nucleolar_protein_12"/>
</dbReference>
<proteinExistence type="inferred from homology"/>
<dbReference type="GO" id="GO:0019843">
    <property type="term" value="F:rRNA binding"/>
    <property type="evidence" value="ECO:0007669"/>
    <property type="project" value="TreeGrafter"/>
</dbReference>
<dbReference type="Pfam" id="PF09805">
    <property type="entry name" value="Nop25"/>
    <property type="match status" value="1"/>
</dbReference>
<evidence type="ECO:0000313" key="7">
    <source>
        <dbReference type="Proteomes" id="UP000195602"/>
    </source>
</evidence>
<keyword evidence="3" id="KW-0175">Coiled coil</keyword>
<evidence type="ECO:0000256" key="5">
    <source>
        <dbReference type="SAM" id="MobiDB-lite"/>
    </source>
</evidence>
<dbReference type="AlphaFoldDB" id="A0AA91T2H6"/>
<evidence type="ECO:0000256" key="4">
    <source>
        <dbReference type="ARBA" id="ARBA00023242"/>
    </source>
</evidence>
<keyword evidence="4" id="KW-0539">Nucleus</keyword>
<dbReference type="GO" id="GO:0005730">
    <property type="term" value="C:nucleolus"/>
    <property type="evidence" value="ECO:0007669"/>
    <property type="project" value="UniProtKB-SubCell"/>
</dbReference>
<sequence length="253" mass="29137">MGPRTNREILTGGKKYQQKQAKKFGVDEVVFDKESRQEYLTGFHKRKLERKKKAQQYYKEQERLAKIAERKETREEQQRTFEEQLKQLKEAKDLSIGFEDEKDGSGASEEVENDEWTGFDDEKSNESETSEDDTPVKGILQKKQVYKIDDPESLGDAVVDDETTVTVETLENPHALSLTQTTLEAVARANNVNLNKSEEILEKSITRANKYAVVCGVAKPKAKKKKFRYLTKSERHANNVKAKMSKLKSRKRD</sequence>
<evidence type="ECO:0000256" key="1">
    <source>
        <dbReference type="ARBA" id="ARBA00004604"/>
    </source>
</evidence>
<feature type="region of interest" description="Disordered" evidence="5">
    <location>
        <begin position="92"/>
        <end position="142"/>
    </location>
</feature>
<name>A0AA91T2H6_CLALS</name>
<organism evidence="6 7">
    <name type="scientific">Clavispora lusitaniae</name>
    <name type="common">Candida lusitaniae</name>
    <dbReference type="NCBI Taxonomy" id="36911"/>
    <lineage>
        <taxon>Eukaryota</taxon>
        <taxon>Fungi</taxon>
        <taxon>Dikarya</taxon>
        <taxon>Ascomycota</taxon>
        <taxon>Saccharomycotina</taxon>
        <taxon>Pichiomycetes</taxon>
        <taxon>Metschnikowiaceae</taxon>
        <taxon>Clavispora</taxon>
    </lineage>
</organism>
<dbReference type="Proteomes" id="UP000195602">
    <property type="component" value="Unassembled WGS sequence"/>
</dbReference>
<comment type="similarity">
    <text evidence="2">Belongs to the RRP17 family.</text>
</comment>
<feature type="compositionally biased region" description="Basic residues" evidence="5">
    <location>
        <begin position="243"/>
        <end position="253"/>
    </location>
</feature>
<reference evidence="6 7" key="1">
    <citation type="submission" date="2017-04" db="EMBL/GenBank/DDBJ databases">
        <title>Draft genome of the yeast Clavispora lusitaniae type strain CBS 6936.</title>
        <authorList>
            <person name="Durrens P."/>
            <person name="Klopp C."/>
            <person name="Biteau N."/>
            <person name="Fitton-Ouhabi V."/>
            <person name="Dementhon K."/>
            <person name="Accoceberry I."/>
            <person name="Sherman D.J."/>
            <person name="Noel T."/>
        </authorList>
    </citation>
    <scope>NUCLEOTIDE SEQUENCE [LARGE SCALE GENOMIC DNA]</scope>
    <source>
        <strain evidence="6 7">CBS 6936</strain>
    </source>
</reference>
<comment type="subcellular location">
    <subcellularLocation>
        <location evidence="1">Nucleus</location>
        <location evidence="1">Nucleolus</location>
    </subcellularLocation>
</comment>
<dbReference type="EMBL" id="LYUB02000005">
    <property type="protein sequence ID" value="OVF09289.1"/>
    <property type="molecule type" value="Genomic_DNA"/>
</dbReference>
<dbReference type="PANTHER" id="PTHR14577:SF0">
    <property type="entry name" value="NUCLEOLAR PROTEIN 12"/>
    <property type="match status" value="1"/>
</dbReference>
<dbReference type="PANTHER" id="PTHR14577">
    <property type="entry name" value="NUCLEOLAR PROTEIN 12"/>
    <property type="match status" value="1"/>
</dbReference>
<protein>
    <submittedName>
        <fullName evidence="6">Ribosomal RNA-processing protein</fullName>
    </submittedName>
</protein>
<comment type="caution">
    <text evidence="6">The sequence shown here is derived from an EMBL/GenBank/DDBJ whole genome shotgun (WGS) entry which is preliminary data.</text>
</comment>
<feature type="region of interest" description="Disordered" evidence="5">
    <location>
        <begin position="230"/>
        <end position="253"/>
    </location>
</feature>
<evidence type="ECO:0000256" key="2">
    <source>
        <dbReference type="ARBA" id="ARBA00007175"/>
    </source>
</evidence>
<dbReference type="KEGG" id="clus:A9F13_05g00770"/>
<feature type="compositionally biased region" description="Acidic residues" evidence="5">
    <location>
        <begin position="109"/>
        <end position="119"/>
    </location>
</feature>
<evidence type="ECO:0000313" key="6">
    <source>
        <dbReference type="EMBL" id="OVF09289.1"/>
    </source>
</evidence>